<dbReference type="Proteomes" id="UP000054383">
    <property type="component" value="Unassembled WGS sequence"/>
</dbReference>
<accession>A0A0U1LMH2</accession>
<gene>
    <name evidence="2" type="ORF">PISL3812_01572</name>
</gene>
<organism evidence="2 3">
    <name type="scientific">Talaromyces islandicus</name>
    <name type="common">Penicillium islandicum</name>
    <dbReference type="NCBI Taxonomy" id="28573"/>
    <lineage>
        <taxon>Eukaryota</taxon>
        <taxon>Fungi</taxon>
        <taxon>Dikarya</taxon>
        <taxon>Ascomycota</taxon>
        <taxon>Pezizomycotina</taxon>
        <taxon>Eurotiomycetes</taxon>
        <taxon>Eurotiomycetidae</taxon>
        <taxon>Eurotiales</taxon>
        <taxon>Trichocomaceae</taxon>
        <taxon>Talaromyces</taxon>
        <taxon>Talaromyces sect. Islandici</taxon>
    </lineage>
</organism>
<dbReference type="OMA" id="WEIVGPW"/>
<dbReference type="EMBL" id="CVMT01000001">
    <property type="protein sequence ID" value="CRG84269.1"/>
    <property type="molecule type" value="Genomic_DNA"/>
</dbReference>
<sequence>MHFFTSLTTLLFTTLAIGAVVDTRDNTDNLNPEENVQNVACSPKGGACGQGQAGCCLGLQCYIPPKSGWEIVGPWNNNQGACI</sequence>
<keyword evidence="3" id="KW-1185">Reference proteome</keyword>
<evidence type="ECO:0000256" key="1">
    <source>
        <dbReference type="SAM" id="SignalP"/>
    </source>
</evidence>
<protein>
    <submittedName>
        <fullName evidence="2">Uncharacterized protein</fullName>
    </submittedName>
</protein>
<feature type="signal peptide" evidence="1">
    <location>
        <begin position="1"/>
        <end position="18"/>
    </location>
</feature>
<keyword evidence="1" id="KW-0732">Signal</keyword>
<evidence type="ECO:0000313" key="3">
    <source>
        <dbReference type="Proteomes" id="UP000054383"/>
    </source>
</evidence>
<proteinExistence type="predicted"/>
<name>A0A0U1LMH2_TALIS</name>
<dbReference type="AlphaFoldDB" id="A0A0U1LMH2"/>
<feature type="chain" id="PRO_5006711103" evidence="1">
    <location>
        <begin position="19"/>
        <end position="83"/>
    </location>
</feature>
<evidence type="ECO:0000313" key="2">
    <source>
        <dbReference type="EMBL" id="CRG84269.1"/>
    </source>
</evidence>
<reference evidence="2 3" key="1">
    <citation type="submission" date="2015-04" db="EMBL/GenBank/DDBJ databases">
        <authorList>
            <person name="Syromyatnikov M.Y."/>
            <person name="Popov V.N."/>
        </authorList>
    </citation>
    <scope>NUCLEOTIDE SEQUENCE [LARGE SCALE GENOMIC DNA]</scope>
    <source>
        <strain evidence="2">WF-38-12</strain>
    </source>
</reference>